<proteinExistence type="predicted"/>
<sequence length="123" mass="14337">MFPLIRDLYVYITLFTALLIVSKISVFNETLQHLIIIITPLIFITLHEFIVRKFKKEFDKQAYFSAVITVGLFAALGSFSQSELISLGFKVSETHNYLIFKLYFHIWAIVLLPVALKKFFKKD</sequence>
<comment type="caution">
    <text evidence="1">The sequence shown here is derived from an EMBL/GenBank/DDBJ whole genome shotgun (WGS) entry which is preliminary data.</text>
</comment>
<dbReference type="RefSeq" id="WP_039166187.1">
    <property type="nucleotide sequence ID" value="NZ_JARTCY010000046.1"/>
</dbReference>
<gene>
    <name evidence="1" type="ORF">QV03_01280</name>
</gene>
<protein>
    <submittedName>
        <fullName evidence="1">Uncharacterized protein</fullName>
    </submittedName>
</protein>
<dbReference type="Proteomes" id="UP000092643">
    <property type="component" value="Unassembled WGS sequence"/>
</dbReference>
<reference evidence="1 2" key="1">
    <citation type="submission" date="2014-11" db="EMBL/GenBank/DDBJ databases">
        <title>Pan-genome of Gallibacterium spp.</title>
        <authorList>
            <person name="Kudirkiene E."/>
            <person name="Bojesen A.M."/>
        </authorList>
    </citation>
    <scope>NUCLEOTIDE SEQUENCE [LARGE SCALE GENOMIC DNA]</scope>
    <source>
        <strain evidence="1 2">F 279</strain>
    </source>
</reference>
<organism evidence="1 2">
    <name type="scientific">Gallibacterium anatis</name>
    <dbReference type="NCBI Taxonomy" id="750"/>
    <lineage>
        <taxon>Bacteria</taxon>
        <taxon>Pseudomonadati</taxon>
        <taxon>Pseudomonadota</taxon>
        <taxon>Gammaproteobacteria</taxon>
        <taxon>Pasteurellales</taxon>
        <taxon>Pasteurellaceae</taxon>
        <taxon>Gallibacterium</taxon>
    </lineage>
</organism>
<dbReference type="PATRIC" id="fig|750.21.peg.22"/>
<evidence type="ECO:0000313" key="2">
    <source>
        <dbReference type="Proteomes" id="UP000092643"/>
    </source>
</evidence>
<dbReference type="AlphaFoldDB" id="A0A1A7PFH8"/>
<dbReference type="EMBL" id="JTJO01000006">
    <property type="protein sequence ID" value="OBX00864.1"/>
    <property type="molecule type" value="Genomic_DNA"/>
</dbReference>
<dbReference type="OrthoDB" id="5690637at2"/>
<name>A0A1A7PFH8_9PAST</name>
<accession>A0A1A7PFH8</accession>
<evidence type="ECO:0000313" key="1">
    <source>
        <dbReference type="EMBL" id="OBX00864.1"/>
    </source>
</evidence>